<comment type="caution">
    <text evidence="1">The sequence shown here is derived from an EMBL/GenBank/DDBJ whole genome shotgun (WGS) entry which is preliminary data.</text>
</comment>
<proteinExistence type="predicted"/>
<dbReference type="RefSeq" id="WP_142932990.1">
    <property type="nucleotide sequence ID" value="NZ_ML660168.1"/>
</dbReference>
<dbReference type="AlphaFoldDB" id="A0A545U7C8"/>
<evidence type="ECO:0000313" key="1">
    <source>
        <dbReference type="EMBL" id="TQV85313.1"/>
    </source>
</evidence>
<gene>
    <name evidence="1" type="ORF">FLL46_19290</name>
</gene>
<accession>A0A545U7C8</accession>
<protein>
    <submittedName>
        <fullName evidence="1">Uncharacterized protein</fullName>
    </submittedName>
</protein>
<sequence length="105" mass="12253">MKDHISELQKLLKDARDVTCVSAEYLMTLLMCFEDEKQKHLIYSLCCNFSRLGHNFELQLLKLGIDTFGKPYDPEAFKNTSYADVDIVETMRQYLENEKEASLVH</sequence>
<organism evidence="1 2">
    <name type="scientific">Aliikangiella coralliicola</name>
    <dbReference type="NCBI Taxonomy" id="2592383"/>
    <lineage>
        <taxon>Bacteria</taxon>
        <taxon>Pseudomonadati</taxon>
        <taxon>Pseudomonadota</taxon>
        <taxon>Gammaproteobacteria</taxon>
        <taxon>Oceanospirillales</taxon>
        <taxon>Pleioneaceae</taxon>
        <taxon>Aliikangiella</taxon>
    </lineage>
</organism>
<dbReference type="EMBL" id="VIKS01000012">
    <property type="protein sequence ID" value="TQV85313.1"/>
    <property type="molecule type" value="Genomic_DNA"/>
</dbReference>
<keyword evidence="2" id="KW-1185">Reference proteome</keyword>
<name>A0A545U7C8_9GAMM</name>
<reference evidence="1 2" key="1">
    <citation type="submission" date="2019-07" db="EMBL/GenBank/DDBJ databases">
        <title>Draft genome for Aliikangiella sp. M105.</title>
        <authorList>
            <person name="Wang G."/>
        </authorList>
    </citation>
    <scope>NUCLEOTIDE SEQUENCE [LARGE SCALE GENOMIC DNA]</scope>
    <source>
        <strain evidence="1 2">M105</strain>
    </source>
</reference>
<evidence type="ECO:0000313" key="2">
    <source>
        <dbReference type="Proteomes" id="UP000315439"/>
    </source>
</evidence>
<dbReference type="Proteomes" id="UP000315439">
    <property type="component" value="Unassembled WGS sequence"/>
</dbReference>